<organism evidence="5 6">
    <name type="scientific">Coleophoma cylindrospora</name>
    <dbReference type="NCBI Taxonomy" id="1849047"/>
    <lineage>
        <taxon>Eukaryota</taxon>
        <taxon>Fungi</taxon>
        <taxon>Dikarya</taxon>
        <taxon>Ascomycota</taxon>
        <taxon>Pezizomycotina</taxon>
        <taxon>Leotiomycetes</taxon>
        <taxon>Helotiales</taxon>
        <taxon>Dermateaceae</taxon>
        <taxon>Coleophoma</taxon>
    </lineage>
</organism>
<reference evidence="5 6" key="1">
    <citation type="journal article" date="2018" name="IMA Fungus">
        <title>IMA Genome-F 9: Draft genome sequence of Annulohypoxylon stygium, Aspergillus mulundensis, Berkeleyomyces basicola (syn. Thielaviopsis basicola), Ceratocystis smalleyi, two Cercospora beticola strains, Coleophoma cylindrospora, Fusarium fracticaudum, Phialophora cf. hyalina, and Morchella septimelata.</title>
        <authorList>
            <person name="Wingfield B.D."/>
            <person name="Bills G.F."/>
            <person name="Dong Y."/>
            <person name="Huang W."/>
            <person name="Nel W.J."/>
            <person name="Swalarsk-Parry B.S."/>
            <person name="Vaghefi N."/>
            <person name="Wilken P.M."/>
            <person name="An Z."/>
            <person name="de Beer Z.W."/>
            <person name="De Vos L."/>
            <person name="Chen L."/>
            <person name="Duong T.A."/>
            <person name="Gao Y."/>
            <person name="Hammerbacher A."/>
            <person name="Kikkert J.R."/>
            <person name="Li Y."/>
            <person name="Li H."/>
            <person name="Li K."/>
            <person name="Li Q."/>
            <person name="Liu X."/>
            <person name="Ma X."/>
            <person name="Naidoo K."/>
            <person name="Pethybridge S.J."/>
            <person name="Sun J."/>
            <person name="Steenkamp E.T."/>
            <person name="van der Nest M.A."/>
            <person name="van Wyk S."/>
            <person name="Wingfield M.J."/>
            <person name="Xiong C."/>
            <person name="Yue Q."/>
            <person name="Zhang X."/>
        </authorList>
    </citation>
    <scope>NUCLEOTIDE SEQUENCE [LARGE SCALE GENOMIC DNA]</scope>
    <source>
        <strain evidence="5 6">BP6252</strain>
    </source>
</reference>
<accession>A0A3D8QPV7</accession>
<name>A0A3D8QPV7_9HELO</name>
<evidence type="ECO:0000256" key="2">
    <source>
        <dbReference type="SAM" id="MobiDB-lite"/>
    </source>
</evidence>
<dbReference type="SUPFAM" id="SSF52540">
    <property type="entry name" value="P-loop containing nucleoside triphosphate hydrolases"/>
    <property type="match status" value="1"/>
</dbReference>
<dbReference type="SUPFAM" id="SSF48452">
    <property type="entry name" value="TPR-like"/>
    <property type="match status" value="1"/>
</dbReference>
<keyword evidence="1" id="KW-0677">Repeat</keyword>
<evidence type="ECO:0008006" key="7">
    <source>
        <dbReference type="Google" id="ProtNLM"/>
    </source>
</evidence>
<comment type="caution">
    <text evidence="5">The sequence shown here is derived from an EMBL/GenBank/DDBJ whole genome shotgun (WGS) entry which is preliminary data.</text>
</comment>
<dbReference type="PANTHER" id="PTHR10039">
    <property type="entry name" value="AMELOGENIN"/>
    <property type="match status" value="1"/>
</dbReference>
<dbReference type="EMBL" id="PDLM01000013">
    <property type="protein sequence ID" value="RDW63670.1"/>
    <property type="molecule type" value="Genomic_DNA"/>
</dbReference>
<dbReference type="PANTHER" id="PTHR10039:SF17">
    <property type="entry name" value="FUNGAL STAND N-TERMINAL GOODBYE DOMAIN-CONTAINING PROTEIN-RELATED"/>
    <property type="match status" value="1"/>
</dbReference>
<sequence>MTDDVKHMKVELERDQRDVSDLWNDALKKYRGIVQVDLDKLPVPRFTSTEEMISYGSEQMEGFHRYRHNQQKVDKLRGLFRDSMWYIQKGAEQLAAAATPAFPPAAAISTAFSYMLNACKQVSADYDVVMNFFEDMNSFLQRITILESRLPSYPAYRNCLMDVFTSLLEMCAFATRYIREGRFKKWITNLIKGEDSDLGGARKKMDTSIDRLQSATEYAILGNTVEIQKMNAELRENQEAQTKMIETLLEKQDQMLTADAYFASYSKLLKLIEVQKDGDASRSKAKPAKGKVASANRVKNIFAVTTNPMVEHRNIKYSFLNGTCTWLTGEANWNSWNTQKSGVLTVSGPPGSGKSCLAAYAYDQLTASAEADANIIVASFYFREANKDFSSFVNAIYWIIIQIAEQDKALCEKILAETMREDDDLDLSDWHIVWTAILAPLFEEKSDSRLQLVLDGVDELDAQQRKLLIQFLNEIKEKHLNIAVLCTTRQNDMQELDALGGCSVVVDKDKMMPDMQKLMWNRLDHFDRLHKFSKLAKQKIAWKIEEKADSLLYVEHILRRYDTIGREGAVLKDMDRVFPENLEGLYDLMLSDCLRRTPPEQRETLRIIFVWLAYSLRPLTLELLTSLQTFTSQDNSYDIEEELQGRLSRILQLVEPTKASDEETNPKVSQLLRETEAIDGPIKEQDDSSLPVQFQERSLRGFFRPSKKIEGGLRTSYTPAHMSIFVTCSQILCSGDTANSESLRGYAAACWHSHFYSISGSELSDTDNISIVEALAAIMTNENNVSKTFEEIGFDYTALLAVWDEGKFEKGVVDWAASAVKRFLPRLSSNASAWVQSVVEDPQNAWIPLAKAHIKNWYQATDITGSMRSFRYAQSAILKTNLKHLVDKGKKNKSSEDGLEESYSKEEITAVKDAFGDIEPDAKAHWAIAVTFDHSGHHAEALTEAEAALSMHDDQITWFRTLDLKASIQLNLDNAEDAYKSISDALASDIAGIIPSATIREALVTRAKVEFKLGKFEAAAKSYEEARLACPGEILPGDILQATAKVFEANNDYVGLISMLKNWTSFDRITWLTWQYDDDDTMQYTFREAAGKTGEHDFMVKTYEEVIQHLDQFNAGAPLRSELVLAHKEVRKDLDAAKHVLNDILDSDSTGDLYAFTKADPSDVLYNTICDMSDIIYEQFRSTSDPKLKGTLLEEIKNLTQRNLAQEIASLKSELTHHTVVIATMLQKMGPILEFQDTLDGAFNACYEALSDSVGWNDSQNLVILATILARMTGLEKEAQIAVSALFSRLDPTLNDSADTEDNGSDDGSDAGSETSKLPTDEGDLTEDVEVACEGECIPPRKFHSWSGRSIYQCIVCNRCPLCEECYQKRQAYNRGEKSTNWRSYCGENHRYIRGPVKGWKGITDGVMAIEGEEPVSFKDWMTELKDVKWKKVWVDFWKNGIKDPDIV</sequence>
<feature type="region of interest" description="Disordered" evidence="2">
    <location>
        <begin position="1294"/>
        <end position="1325"/>
    </location>
</feature>
<dbReference type="InterPro" id="IPR031350">
    <property type="entry name" value="Goodbye_dom"/>
</dbReference>
<feature type="domain" description="Nephrocystin 3-like N-terminal" evidence="4">
    <location>
        <begin position="322"/>
        <end position="489"/>
    </location>
</feature>
<dbReference type="Gene3D" id="3.40.50.300">
    <property type="entry name" value="P-loop containing nucleotide triphosphate hydrolases"/>
    <property type="match status" value="1"/>
</dbReference>
<proteinExistence type="predicted"/>
<feature type="compositionally biased region" description="Acidic residues" evidence="2">
    <location>
        <begin position="1298"/>
        <end position="1309"/>
    </location>
</feature>
<evidence type="ECO:0000313" key="5">
    <source>
        <dbReference type="EMBL" id="RDW63670.1"/>
    </source>
</evidence>
<dbReference type="Pfam" id="PF24883">
    <property type="entry name" value="NPHP3_N"/>
    <property type="match status" value="1"/>
</dbReference>
<protein>
    <recommendedName>
        <fullName evidence="7">Fungal STAND N-terminal Goodbye domain-containing protein</fullName>
    </recommendedName>
</protein>
<dbReference type="InterPro" id="IPR056884">
    <property type="entry name" value="NPHP3-like_N"/>
</dbReference>
<evidence type="ECO:0000259" key="4">
    <source>
        <dbReference type="Pfam" id="PF24883"/>
    </source>
</evidence>
<dbReference type="OrthoDB" id="448455at2759"/>
<feature type="domain" description="Fungal STAND N-terminal Goodbye" evidence="3">
    <location>
        <begin position="23"/>
        <end position="144"/>
    </location>
</feature>
<dbReference type="Gene3D" id="1.25.40.10">
    <property type="entry name" value="Tetratricopeptide repeat domain"/>
    <property type="match status" value="1"/>
</dbReference>
<dbReference type="Pfam" id="PF17109">
    <property type="entry name" value="Goodbye"/>
    <property type="match status" value="1"/>
</dbReference>
<dbReference type="InterPro" id="IPR011990">
    <property type="entry name" value="TPR-like_helical_dom_sf"/>
</dbReference>
<evidence type="ECO:0000259" key="3">
    <source>
        <dbReference type="Pfam" id="PF17109"/>
    </source>
</evidence>
<evidence type="ECO:0000256" key="1">
    <source>
        <dbReference type="ARBA" id="ARBA00022737"/>
    </source>
</evidence>
<dbReference type="InterPro" id="IPR027417">
    <property type="entry name" value="P-loop_NTPase"/>
</dbReference>
<evidence type="ECO:0000313" key="6">
    <source>
        <dbReference type="Proteomes" id="UP000256645"/>
    </source>
</evidence>
<dbReference type="Proteomes" id="UP000256645">
    <property type="component" value="Unassembled WGS sequence"/>
</dbReference>
<gene>
    <name evidence="5" type="ORF">BP6252_11215</name>
</gene>
<keyword evidence="6" id="KW-1185">Reference proteome</keyword>